<dbReference type="InterPro" id="IPR004839">
    <property type="entry name" value="Aminotransferase_I/II_large"/>
</dbReference>
<name>A0A5B9QUW5_9BACT</name>
<dbReference type="EMBL" id="CP042914">
    <property type="protein sequence ID" value="QEG42824.1"/>
    <property type="molecule type" value="Genomic_DNA"/>
</dbReference>
<evidence type="ECO:0000256" key="3">
    <source>
        <dbReference type="ARBA" id="ARBA00022679"/>
    </source>
</evidence>
<evidence type="ECO:0000256" key="4">
    <source>
        <dbReference type="SAM" id="MobiDB-lite"/>
    </source>
</evidence>
<dbReference type="PANTHER" id="PTHR42832:SF1">
    <property type="entry name" value="GLUTAMATE-PYRUVATE AMINOTRANSFERASE ALAC"/>
    <property type="match status" value="1"/>
</dbReference>
<evidence type="ECO:0000256" key="2">
    <source>
        <dbReference type="ARBA" id="ARBA00022576"/>
    </source>
</evidence>
<dbReference type="KEGG" id="rul:UC8_48660"/>
<dbReference type="Gene3D" id="3.40.640.10">
    <property type="entry name" value="Type I PLP-dependent aspartate aminotransferase-like (Major domain)"/>
    <property type="match status" value="1"/>
</dbReference>
<evidence type="ECO:0000313" key="7">
    <source>
        <dbReference type="Proteomes" id="UP000325286"/>
    </source>
</evidence>
<dbReference type="Pfam" id="PF00155">
    <property type="entry name" value="Aminotran_1_2"/>
    <property type="match status" value="1"/>
</dbReference>
<dbReference type="GO" id="GO:0004021">
    <property type="term" value="F:L-alanine:2-oxoglutarate aminotransferase activity"/>
    <property type="evidence" value="ECO:0007669"/>
    <property type="project" value="UniProtKB-EC"/>
</dbReference>
<dbReference type="Proteomes" id="UP000325286">
    <property type="component" value="Chromosome"/>
</dbReference>
<sequence>MSDAINLDGPAIESPSVDPAESATAKQSVPVKVAGRVDRLPPYMFGRINAMLYQKRRDGSDVIDLGMGNPSDPPDPIVVAKLAEAAADERNHGYSKSNGIANLRREVASKYYRKYGARLDPESEIIACLGSKEGFSHMCLALMGPGDTAMIPAPYFPIHMYGVILASGNVVSLDVADPDKFLSNVAYTCENLTPRPKVLIVNYPHNPSSATIDPSFFVEVVRLARKYQFMVLHDFAYADIAFDGYQPPSFLAVDGAKEVGVEFTTMSKGYNMAGWRVGFCAGNAEMIRALGTIKGYYDYGMFQAIQIAAIVALRETEAAVEAQSVVYQKRRDVLVNGLRRLGWKVTPPKAGMFVWAEVPEQWRKAMSTMDFAMMLLEQGDVAVSPGSGFGPAGEGYLRLALVENQQRLRQAIRQIGRCLEKASAAQA</sequence>
<dbReference type="GO" id="GO:0030170">
    <property type="term" value="F:pyridoxal phosphate binding"/>
    <property type="evidence" value="ECO:0007669"/>
    <property type="project" value="InterPro"/>
</dbReference>
<dbReference type="InterPro" id="IPR015424">
    <property type="entry name" value="PyrdxlP-dep_Trfase"/>
</dbReference>
<dbReference type="OrthoDB" id="231967at2"/>
<evidence type="ECO:0000259" key="5">
    <source>
        <dbReference type="Pfam" id="PF00155"/>
    </source>
</evidence>
<dbReference type="AlphaFoldDB" id="A0A5B9QUW5"/>
<dbReference type="InterPro" id="IPR015422">
    <property type="entry name" value="PyrdxlP-dep_Trfase_small"/>
</dbReference>
<feature type="region of interest" description="Disordered" evidence="4">
    <location>
        <begin position="1"/>
        <end position="28"/>
    </location>
</feature>
<keyword evidence="3 6" id="KW-0808">Transferase</keyword>
<dbReference type="RefSeq" id="WP_068132676.1">
    <property type="nucleotide sequence ID" value="NZ_CP042914.1"/>
</dbReference>
<dbReference type="CDD" id="cd00609">
    <property type="entry name" value="AAT_like"/>
    <property type="match status" value="1"/>
</dbReference>
<keyword evidence="7" id="KW-1185">Reference proteome</keyword>
<dbReference type="InterPro" id="IPR015421">
    <property type="entry name" value="PyrdxlP-dep_Trfase_major"/>
</dbReference>
<gene>
    <name evidence="6" type="primary">alaC</name>
    <name evidence="6" type="ORF">UC8_48660</name>
</gene>
<proteinExistence type="predicted"/>
<accession>A0A5B9QUW5</accession>
<evidence type="ECO:0000256" key="1">
    <source>
        <dbReference type="ARBA" id="ARBA00001933"/>
    </source>
</evidence>
<keyword evidence="2 6" id="KW-0032">Aminotransferase</keyword>
<reference evidence="6 7" key="1">
    <citation type="submission" date="2019-08" db="EMBL/GenBank/DDBJ databases">
        <title>Deep-cultivation of Planctomycetes and their phenomic and genomic characterization uncovers novel biology.</title>
        <authorList>
            <person name="Wiegand S."/>
            <person name="Jogler M."/>
            <person name="Boedeker C."/>
            <person name="Pinto D."/>
            <person name="Vollmers J."/>
            <person name="Rivas-Marin E."/>
            <person name="Kohn T."/>
            <person name="Peeters S.H."/>
            <person name="Heuer A."/>
            <person name="Rast P."/>
            <person name="Oberbeckmann S."/>
            <person name="Bunk B."/>
            <person name="Jeske O."/>
            <person name="Meyerdierks A."/>
            <person name="Storesund J.E."/>
            <person name="Kallscheuer N."/>
            <person name="Luecker S."/>
            <person name="Lage O.M."/>
            <person name="Pohl T."/>
            <person name="Merkel B.J."/>
            <person name="Hornburger P."/>
            <person name="Mueller R.-W."/>
            <person name="Bruemmer F."/>
            <person name="Labrenz M."/>
            <person name="Spormann A.M."/>
            <person name="Op den Camp H."/>
            <person name="Overmann J."/>
            <person name="Amann R."/>
            <person name="Jetten M.S.M."/>
            <person name="Mascher T."/>
            <person name="Medema M.H."/>
            <person name="Devos D.P."/>
            <person name="Kaster A.-K."/>
            <person name="Ovreas L."/>
            <person name="Rohde M."/>
            <person name="Galperin M.Y."/>
            <person name="Jogler C."/>
        </authorList>
    </citation>
    <scope>NUCLEOTIDE SEQUENCE [LARGE SCALE GENOMIC DNA]</scope>
    <source>
        <strain evidence="6 7">UC8</strain>
    </source>
</reference>
<dbReference type="SUPFAM" id="SSF53383">
    <property type="entry name" value="PLP-dependent transferases"/>
    <property type="match status" value="1"/>
</dbReference>
<comment type="cofactor">
    <cofactor evidence="1">
        <name>pyridoxal 5'-phosphate</name>
        <dbReference type="ChEBI" id="CHEBI:597326"/>
    </cofactor>
</comment>
<dbReference type="PANTHER" id="PTHR42832">
    <property type="entry name" value="AMINO ACID AMINOTRANSFERASE"/>
    <property type="match status" value="1"/>
</dbReference>
<evidence type="ECO:0000313" key="6">
    <source>
        <dbReference type="EMBL" id="QEG42824.1"/>
    </source>
</evidence>
<keyword evidence="6" id="KW-0670">Pyruvate</keyword>
<feature type="domain" description="Aminotransferase class I/classII large" evidence="5">
    <location>
        <begin position="61"/>
        <end position="415"/>
    </location>
</feature>
<protein>
    <submittedName>
        <fullName evidence="6">Glutamate-pyruvate aminotransferase AlaC</fullName>
        <ecNumber evidence="6">2.6.1.2</ecNumber>
    </submittedName>
</protein>
<dbReference type="InterPro" id="IPR050881">
    <property type="entry name" value="LL-DAP_aminotransferase"/>
</dbReference>
<dbReference type="EC" id="2.6.1.2" evidence="6"/>
<organism evidence="6 7">
    <name type="scientific">Roseimaritima ulvae</name>
    <dbReference type="NCBI Taxonomy" id="980254"/>
    <lineage>
        <taxon>Bacteria</taxon>
        <taxon>Pseudomonadati</taxon>
        <taxon>Planctomycetota</taxon>
        <taxon>Planctomycetia</taxon>
        <taxon>Pirellulales</taxon>
        <taxon>Pirellulaceae</taxon>
        <taxon>Roseimaritima</taxon>
    </lineage>
</organism>
<dbReference type="Gene3D" id="3.90.1150.10">
    <property type="entry name" value="Aspartate Aminotransferase, domain 1"/>
    <property type="match status" value="1"/>
</dbReference>